<keyword evidence="3" id="KW-1185">Reference proteome</keyword>
<dbReference type="Proteomes" id="UP001202827">
    <property type="component" value="Unassembled WGS sequence"/>
</dbReference>
<protein>
    <submittedName>
        <fullName evidence="2">Cellulose synthase</fullName>
    </submittedName>
</protein>
<name>A0ABT0IQK4_9HYPH</name>
<evidence type="ECO:0000313" key="3">
    <source>
        <dbReference type="Proteomes" id="UP001202827"/>
    </source>
</evidence>
<feature type="compositionally biased region" description="Low complexity" evidence="1">
    <location>
        <begin position="593"/>
        <end position="608"/>
    </location>
</feature>
<accession>A0ABT0IQK4</accession>
<dbReference type="InterPro" id="IPR011990">
    <property type="entry name" value="TPR-like_helical_dom_sf"/>
</dbReference>
<gene>
    <name evidence="2" type="ORF">M0654_09260</name>
</gene>
<evidence type="ECO:0000313" key="2">
    <source>
        <dbReference type="EMBL" id="MCK8780171.1"/>
    </source>
</evidence>
<proteinExistence type="predicted"/>
<dbReference type="Gene3D" id="1.25.40.10">
    <property type="entry name" value="Tetratricopeptide repeat domain"/>
    <property type="match status" value="2"/>
</dbReference>
<reference evidence="2 3" key="1">
    <citation type="submission" date="2022-04" db="EMBL/GenBank/DDBJ databases">
        <title>Rhizobium coralii sp. nov., isolated from coral Turbinaria peltata.</title>
        <authorList>
            <person name="Sun H."/>
        </authorList>
    </citation>
    <scope>NUCLEOTIDE SEQUENCE [LARGE SCALE GENOMIC DNA]</scope>
    <source>
        <strain evidence="2 3">NTR19</strain>
    </source>
</reference>
<organism evidence="2 3">
    <name type="scientific">Neorhizobium turbinariae</name>
    <dbReference type="NCBI Taxonomy" id="2937795"/>
    <lineage>
        <taxon>Bacteria</taxon>
        <taxon>Pseudomonadati</taxon>
        <taxon>Pseudomonadota</taxon>
        <taxon>Alphaproteobacteria</taxon>
        <taxon>Hyphomicrobiales</taxon>
        <taxon>Rhizobiaceae</taxon>
        <taxon>Rhizobium/Agrobacterium group</taxon>
        <taxon>Neorhizobium</taxon>
    </lineage>
</organism>
<dbReference type="RefSeq" id="WP_248682836.1">
    <property type="nucleotide sequence ID" value="NZ_JALPRY010000010.1"/>
</dbReference>
<sequence>MRFSLILLTALGIAAMGLYALKSSESVDLGLITSSISPGGPSDSPVEEPTAAEATTIEDGSAPELTAAGSQPTTSVEKTERMVSQLIYPNRQPQPQAAAKPDPAALVVAQSAPSLQKPPFDADEPETVAQVNPQTVITVPSTTRGNEEPVVDESALRYFAARGDTARLQAEISRLRTLYPNWTPPADPLAVRVNADRQLEEMWALYAQSRYAEVRKAIADRQATEQGWQPPADLLDRLKLAEARASLVAASDAKNHEAVLRTAAENPSLLTCSEVDVLWRVAESFAQTDKKGRARDAYAYVLDNCDNASERFATLQKAAELLPIDMLDDLLSKERTPTGGQPEFEPLRDDIARRLVGQGNSDEKLVVPEKYLTRLERVAEANGLASDALLLGWYYYRRENLGAAERWFRRAFAKEETASAAEGLALTLIAQKSPVEAESVLYRWRDSSPGSKQAYLAAVANLLALDPPPVLQQEVLQRMAPVVIAERGVNAAQQFGWYARAMQQLETAAEWFSAALSWRADDEPSAYGLALTRNDLGDEAAVAQIQRNWAGRSERIARLGEPEEETEARRRAARANPVDRQNQAPATDAESTPVPAQQVRQAQPVSRSETVVVETKPVQTTRRVNRVQVQTTTRRGQCSTTLDARQLSPDAALARGWCLMDLNRPMEAVQAFDAAYASTSADTRSDAAYGKSLAYLRVGLTDKAAVAAADVGQTNRRAVELQTAILADRALNAFKRARYRETLIALDQRAQIAPEQADLMALRGYAHLNLGRLADAKRIFQALADIGNKDGLRGLADIGAQF</sequence>
<comment type="caution">
    <text evidence="2">The sequence shown here is derived from an EMBL/GenBank/DDBJ whole genome shotgun (WGS) entry which is preliminary data.</text>
</comment>
<dbReference type="EMBL" id="JALPRY010000010">
    <property type="protein sequence ID" value="MCK8780171.1"/>
    <property type="molecule type" value="Genomic_DNA"/>
</dbReference>
<evidence type="ECO:0000256" key="1">
    <source>
        <dbReference type="SAM" id="MobiDB-lite"/>
    </source>
</evidence>
<feature type="region of interest" description="Disordered" evidence="1">
    <location>
        <begin position="556"/>
        <end position="614"/>
    </location>
</feature>
<dbReference type="SUPFAM" id="SSF48452">
    <property type="entry name" value="TPR-like"/>
    <property type="match status" value="1"/>
</dbReference>